<name>A0A239C3N0_9ACTN</name>
<evidence type="ECO:0000313" key="7">
    <source>
        <dbReference type="Proteomes" id="UP000198318"/>
    </source>
</evidence>
<keyword evidence="2" id="KW-0288">FMN</keyword>
<dbReference type="InterPro" id="IPR019923">
    <property type="entry name" value="Lucif-like_OxRdtase_MSMEG_2516"/>
</dbReference>
<dbReference type="EMBL" id="FZOR01000001">
    <property type="protein sequence ID" value="SNS14885.1"/>
    <property type="molecule type" value="Genomic_DNA"/>
</dbReference>
<reference evidence="6 7" key="1">
    <citation type="submission" date="2017-06" db="EMBL/GenBank/DDBJ databases">
        <authorList>
            <person name="Kim H.J."/>
            <person name="Triplett B.A."/>
        </authorList>
    </citation>
    <scope>NUCLEOTIDE SEQUENCE [LARGE SCALE GENOMIC DNA]</scope>
    <source>
        <strain evidence="6 7">DSM 44715</strain>
    </source>
</reference>
<dbReference type="NCBIfam" id="TIGR03621">
    <property type="entry name" value="F420_MSMEG_2516"/>
    <property type="match status" value="1"/>
</dbReference>
<dbReference type="GO" id="GO:0008726">
    <property type="term" value="F:alkanesulfonate monooxygenase activity"/>
    <property type="evidence" value="ECO:0007669"/>
    <property type="project" value="TreeGrafter"/>
</dbReference>
<dbReference type="AlphaFoldDB" id="A0A239C3N0"/>
<evidence type="ECO:0000256" key="3">
    <source>
        <dbReference type="ARBA" id="ARBA00023002"/>
    </source>
</evidence>
<keyword evidence="1" id="KW-0285">Flavoprotein</keyword>
<dbReference type="InterPro" id="IPR011251">
    <property type="entry name" value="Luciferase-like_dom"/>
</dbReference>
<dbReference type="SUPFAM" id="SSF51679">
    <property type="entry name" value="Bacterial luciferase-like"/>
    <property type="match status" value="1"/>
</dbReference>
<dbReference type="GO" id="GO:0046306">
    <property type="term" value="P:alkanesulfonate catabolic process"/>
    <property type="evidence" value="ECO:0007669"/>
    <property type="project" value="TreeGrafter"/>
</dbReference>
<evidence type="ECO:0000313" key="6">
    <source>
        <dbReference type="EMBL" id="SNS14885.1"/>
    </source>
</evidence>
<dbReference type="PANTHER" id="PTHR42847:SF4">
    <property type="entry name" value="ALKANESULFONATE MONOOXYGENASE-RELATED"/>
    <property type="match status" value="1"/>
</dbReference>
<dbReference type="InterPro" id="IPR036661">
    <property type="entry name" value="Luciferase-like_sf"/>
</dbReference>
<evidence type="ECO:0000256" key="1">
    <source>
        <dbReference type="ARBA" id="ARBA00022630"/>
    </source>
</evidence>
<keyword evidence="3" id="KW-0560">Oxidoreductase</keyword>
<dbReference type="Pfam" id="PF00296">
    <property type="entry name" value="Bac_luciferase"/>
    <property type="match status" value="1"/>
</dbReference>
<dbReference type="Proteomes" id="UP000198318">
    <property type="component" value="Unassembled WGS sequence"/>
</dbReference>
<dbReference type="PANTHER" id="PTHR42847">
    <property type="entry name" value="ALKANESULFONATE MONOOXYGENASE"/>
    <property type="match status" value="1"/>
</dbReference>
<dbReference type="OrthoDB" id="4288123at2"/>
<keyword evidence="7" id="KW-1185">Reference proteome</keyword>
<proteinExistence type="predicted"/>
<feature type="domain" description="Luciferase-like" evidence="5">
    <location>
        <begin position="16"/>
        <end position="289"/>
    </location>
</feature>
<evidence type="ECO:0000259" key="5">
    <source>
        <dbReference type="Pfam" id="PF00296"/>
    </source>
</evidence>
<organism evidence="6 7">
    <name type="scientific">Actinomadura meyerae</name>
    <dbReference type="NCBI Taxonomy" id="240840"/>
    <lineage>
        <taxon>Bacteria</taxon>
        <taxon>Bacillati</taxon>
        <taxon>Actinomycetota</taxon>
        <taxon>Actinomycetes</taxon>
        <taxon>Streptosporangiales</taxon>
        <taxon>Thermomonosporaceae</taxon>
        <taxon>Actinomadura</taxon>
    </lineage>
</organism>
<keyword evidence="4" id="KW-0503">Monooxygenase</keyword>
<dbReference type="RefSeq" id="WP_089323949.1">
    <property type="nucleotide sequence ID" value="NZ_FZOR01000001.1"/>
</dbReference>
<dbReference type="Gene3D" id="3.20.20.30">
    <property type="entry name" value="Luciferase-like domain"/>
    <property type="match status" value="1"/>
</dbReference>
<gene>
    <name evidence="6" type="ORF">SAMN05443665_1001214</name>
</gene>
<evidence type="ECO:0000256" key="2">
    <source>
        <dbReference type="ARBA" id="ARBA00022643"/>
    </source>
</evidence>
<accession>A0A239C3N0</accession>
<dbReference type="InterPro" id="IPR050172">
    <property type="entry name" value="SsuD_RutA_monooxygenase"/>
</dbReference>
<protein>
    <submittedName>
        <fullName evidence="6">Probable F420-dependent oxidoreductase, MSMEG_2516 family</fullName>
    </submittedName>
</protein>
<evidence type="ECO:0000256" key="4">
    <source>
        <dbReference type="ARBA" id="ARBA00023033"/>
    </source>
</evidence>
<sequence>MRDFRFGFNFFDIPSRDEFAERCRRGERYGYDTALVPDHLGSPAPFPTMVAAAAATERLRVGTLVLNAGFWNPHLLAREVATADRLTGGRVELGLGAGHMKWEFDAAGIPWEGFGARTERMVRTIEELGALFGGDGYERHRPVAEYFGLAELAPVQRAGFGGSGPPLLVGGTGDTVLRAAARYADIVGIAGAYQVPGEPPGTFRLGTAAEAEERIRFVREHAGDRADAIEWNVLVQHVEVTSDRRAEAERIRAERMPYMTAEEILDTPFLLLGTHEQLAEQIRERRERFGFSYTTVHAPFLDAFGPVIERV</sequence>